<proteinExistence type="predicted"/>
<protein>
    <submittedName>
        <fullName evidence="1">Uncharacterized protein</fullName>
    </submittedName>
</protein>
<dbReference type="EMBL" id="JAJJMA010281546">
    <property type="protein sequence ID" value="MCL7046468.1"/>
    <property type="molecule type" value="Genomic_DNA"/>
</dbReference>
<accession>A0AA42B001</accession>
<sequence length="51" mass="5532">ETITALNSSHMNDAAHPKLESSTIGIKIIPRPEPGKCPSVHVKLEESAIKR</sequence>
<dbReference type="AlphaFoldDB" id="A0AA42B001"/>
<evidence type="ECO:0000313" key="2">
    <source>
        <dbReference type="Proteomes" id="UP001177140"/>
    </source>
</evidence>
<gene>
    <name evidence="1" type="ORF">MKW94_029761</name>
</gene>
<comment type="caution">
    <text evidence="1">The sequence shown here is derived from an EMBL/GenBank/DDBJ whole genome shotgun (WGS) entry which is preliminary data.</text>
</comment>
<evidence type="ECO:0000313" key="1">
    <source>
        <dbReference type="EMBL" id="MCL7046468.1"/>
    </source>
</evidence>
<dbReference type="Proteomes" id="UP001177140">
    <property type="component" value="Unassembled WGS sequence"/>
</dbReference>
<feature type="non-terminal residue" evidence="1">
    <location>
        <position position="51"/>
    </location>
</feature>
<name>A0AA42B001_PAPNU</name>
<reference evidence="1" key="1">
    <citation type="submission" date="2022-03" db="EMBL/GenBank/DDBJ databases">
        <title>A functionally conserved STORR gene fusion in Papaver species that diverged 16.8 million years ago.</title>
        <authorList>
            <person name="Catania T."/>
        </authorList>
    </citation>
    <scope>NUCLEOTIDE SEQUENCE</scope>
    <source>
        <strain evidence="1">S-191538</strain>
    </source>
</reference>
<keyword evidence="2" id="KW-1185">Reference proteome</keyword>
<organism evidence="1 2">
    <name type="scientific">Papaver nudicaule</name>
    <name type="common">Iceland poppy</name>
    <dbReference type="NCBI Taxonomy" id="74823"/>
    <lineage>
        <taxon>Eukaryota</taxon>
        <taxon>Viridiplantae</taxon>
        <taxon>Streptophyta</taxon>
        <taxon>Embryophyta</taxon>
        <taxon>Tracheophyta</taxon>
        <taxon>Spermatophyta</taxon>
        <taxon>Magnoliopsida</taxon>
        <taxon>Ranunculales</taxon>
        <taxon>Papaveraceae</taxon>
        <taxon>Papaveroideae</taxon>
        <taxon>Papaver</taxon>
    </lineage>
</organism>
<feature type="non-terminal residue" evidence="1">
    <location>
        <position position="1"/>
    </location>
</feature>